<reference evidence="14" key="1">
    <citation type="submission" date="2021-12" db="EMBL/GenBank/DDBJ databases">
        <authorList>
            <person name="King R."/>
        </authorList>
    </citation>
    <scope>NUCLEOTIDE SEQUENCE</scope>
</reference>
<evidence type="ECO:0000256" key="5">
    <source>
        <dbReference type="ARBA" id="ARBA00022679"/>
    </source>
</evidence>
<dbReference type="GO" id="GO:0005737">
    <property type="term" value="C:cytoplasm"/>
    <property type="evidence" value="ECO:0007669"/>
    <property type="project" value="TreeGrafter"/>
</dbReference>
<dbReference type="PANTHER" id="PTHR45877">
    <property type="entry name" value="E3 UBIQUITIN-PROTEIN LIGASE SIAH2"/>
    <property type="match status" value="1"/>
</dbReference>
<evidence type="ECO:0000313" key="14">
    <source>
        <dbReference type="EMBL" id="CAH0550435.1"/>
    </source>
</evidence>
<evidence type="ECO:0000256" key="2">
    <source>
        <dbReference type="ARBA" id="ARBA00004906"/>
    </source>
</evidence>
<dbReference type="GO" id="GO:0061630">
    <property type="term" value="F:ubiquitin protein ligase activity"/>
    <property type="evidence" value="ECO:0007669"/>
    <property type="project" value="UniProtKB-EC"/>
</dbReference>
<feature type="domain" description="RING-type" evidence="12">
    <location>
        <begin position="172"/>
        <end position="207"/>
    </location>
</feature>
<dbReference type="FunFam" id="3.30.40.10:FF:000041">
    <property type="entry name" value="E3 ubiquitin-protein ligase SINAT3"/>
    <property type="match status" value="1"/>
</dbReference>
<dbReference type="InterPro" id="IPR013083">
    <property type="entry name" value="Znf_RING/FYVE/PHD"/>
</dbReference>
<dbReference type="Pfam" id="PF21361">
    <property type="entry name" value="Sina_ZnF"/>
    <property type="match status" value="1"/>
</dbReference>
<dbReference type="PROSITE" id="PS51081">
    <property type="entry name" value="ZF_SIAH"/>
    <property type="match status" value="1"/>
</dbReference>
<evidence type="ECO:0000256" key="3">
    <source>
        <dbReference type="ARBA" id="ARBA00009119"/>
    </source>
</evidence>
<dbReference type="OrthoDB" id="620422at2759"/>
<dbReference type="InterPro" id="IPR013010">
    <property type="entry name" value="Znf_SIAH"/>
</dbReference>
<dbReference type="EC" id="2.3.2.27" evidence="4"/>
<comment type="catalytic activity">
    <reaction evidence="1">
        <text>S-ubiquitinyl-[E2 ubiquitin-conjugating enzyme]-L-cysteine + [acceptor protein]-L-lysine = [E2 ubiquitin-conjugating enzyme]-L-cysteine + N(6)-ubiquitinyl-[acceptor protein]-L-lysine.</text>
        <dbReference type="EC" id="2.3.2.27"/>
    </reaction>
</comment>
<dbReference type="InterPro" id="IPR001841">
    <property type="entry name" value="Znf_RING"/>
</dbReference>
<dbReference type="GO" id="GO:0043161">
    <property type="term" value="P:proteasome-mediated ubiquitin-dependent protein catabolic process"/>
    <property type="evidence" value="ECO:0007669"/>
    <property type="project" value="TreeGrafter"/>
</dbReference>
<comment type="pathway">
    <text evidence="2">Protein modification; protein ubiquitination.</text>
</comment>
<name>A0A9P0AXP3_BRAAE</name>
<feature type="region of interest" description="Disordered" evidence="11">
    <location>
        <begin position="413"/>
        <end position="441"/>
    </location>
</feature>
<evidence type="ECO:0000259" key="12">
    <source>
        <dbReference type="PROSITE" id="PS50089"/>
    </source>
</evidence>
<evidence type="ECO:0000256" key="11">
    <source>
        <dbReference type="SAM" id="MobiDB-lite"/>
    </source>
</evidence>
<dbReference type="PANTHER" id="PTHR45877:SF2">
    <property type="entry name" value="E3 UBIQUITIN-PROTEIN LIGASE SINA-RELATED"/>
    <property type="match status" value="1"/>
</dbReference>
<evidence type="ECO:0000259" key="13">
    <source>
        <dbReference type="PROSITE" id="PS51081"/>
    </source>
</evidence>
<keyword evidence="9" id="KW-0862">Zinc</keyword>
<evidence type="ECO:0000313" key="15">
    <source>
        <dbReference type="Proteomes" id="UP001154078"/>
    </source>
</evidence>
<dbReference type="SUPFAM" id="SSF57850">
    <property type="entry name" value="RING/U-box"/>
    <property type="match status" value="1"/>
</dbReference>
<dbReference type="AlphaFoldDB" id="A0A9P0AXP3"/>
<evidence type="ECO:0000256" key="7">
    <source>
        <dbReference type="ARBA" id="ARBA00022771"/>
    </source>
</evidence>
<keyword evidence="8" id="KW-0833">Ubl conjugation pathway</keyword>
<dbReference type="Proteomes" id="UP001154078">
    <property type="component" value="Chromosome 2"/>
</dbReference>
<dbReference type="Pfam" id="PF21362">
    <property type="entry name" value="Sina_RING"/>
    <property type="match status" value="1"/>
</dbReference>
<dbReference type="SUPFAM" id="SSF49599">
    <property type="entry name" value="TRAF domain-like"/>
    <property type="match status" value="2"/>
</dbReference>
<organism evidence="14 15">
    <name type="scientific">Brassicogethes aeneus</name>
    <name type="common">Rape pollen beetle</name>
    <name type="synonym">Meligethes aeneus</name>
    <dbReference type="NCBI Taxonomy" id="1431903"/>
    <lineage>
        <taxon>Eukaryota</taxon>
        <taxon>Metazoa</taxon>
        <taxon>Ecdysozoa</taxon>
        <taxon>Arthropoda</taxon>
        <taxon>Hexapoda</taxon>
        <taxon>Insecta</taxon>
        <taxon>Pterygota</taxon>
        <taxon>Neoptera</taxon>
        <taxon>Endopterygota</taxon>
        <taxon>Coleoptera</taxon>
        <taxon>Polyphaga</taxon>
        <taxon>Cucujiformia</taxon>
        <taxon>Nitidulidae</taxon>
        <taxon>Meligethinae</taxon>
        <taxon>Brassicogethes</taxon>
    </lineage>
</organism>
<dbReference type="InterPro" id="IPR049548">
    <property type="entry name" value="Sina-like_RING"/>
</dbReference>
<dbReference type="PROSITE" id="PS50089">
    <property type="entry name" value="ZF_RING_2"/>
    <property type="match status" value="1"/>
</dbReference>
<keyword evidence="15" id="KW-1185">Reference proteome</keyword>
<evidence type="ECO:0000256" key="4">
    <source>
        <dbReference type="ARBA" id="ARBA00012483"/>
    </source>
</evidence>
<dbReference type="InterPro" id="IPR004162">
    <property type="entry name" value="SINA-like_animal"/>
</dbReference>
<proteinExistence type="inferred from homology"/>
<gene>
    <name evidence="14" type="ORF">MELIAE_LOCUS3247</name>
</gene>
<evidence type="ECO:0000256" key="10">
    <source>
        <dbReference type="PROSITE-ProRule" id="PRU00455"/>
    </source>
</evidence>
<sequence length="476" mass="54696">MCEFKPKSCPMLHYKGCEWKGCNWEISGHFAEIHQKHVIKSENNIFKVKASLSEAYNVKLLSDNSKNCILNILIANQKFYYALNPIEQSMENDEYSVKHKSIKSEDNYLTTGGTLKRLNVIYTERNLNKNPNSTAVSLASLKHLADKNNMITNEFNLNPKGIDENTLKQLECPVCMNIMRPPIYQCAAGHSICILCRKKVKQCPLCQKGWTDSRNYFVENLTTNIKYPCKFYEAGCKEVLIDDRIRKHEESCDFQTYQCKMECHQIGNYQFILKHLMNHHKDMEYTKDMVIYYTPNESLTKKWIIFDLMIFYIKYLYDPKEVMDLAARNKDSHAWLPKMPVMNISVFNSPLLSFSISLSQSMGVSMQRLTSTCQTCEQSPPRLLLDQIVRSPPTPPQRFEGIKLAPFKLKFGRTSKSNSSTRSNSTETAECEIGSPQSGVPAAIMEGQEGQEMDPISPPPSYEHVLEEVTLIILMF</sequence>
<feature type="compositionally biased region" description="Low complexity" evidence="11">
    <location>
        <begin position="414"/>
        <end position="426"/>
    </location>
</feature>
<comment type="similarity">
    <text evidence="3">Belongs to the SINA (Seven in absentia) family.</text>
</comment>
<evidence type="ECO:0000256" key="9">
    <source>
        <dbReference type="ARBA" id="ARBA00022833"/>
    </source>
</evidence>
<accession>A0A9P0AXP3</accession>
<evidence type="ECO:0000256" key="1">
    <source>
        <dbReference type="ARBA" id="ARBA00000900"/>
    </source>
</evidence>
<evidence type="ECO:0000256" key="6">
    <source>
        <dbReference type="ARBA" id="ARBA00022723"/>
    </source>
</evidence>
<evidence type="ECO:0000256" key="8">
    <source>
        <dbReference type="ARBA" id="ARBA00022786"/>
    </source>
</evidence>
<dbReference type="GO" id="GO:0008270">
    <property type="term" value="F:zinc ion binding"/>
    <property type="evidence" value="ECO:0007669"/>
    <property type="project" value="UniProtKB-KW"/>
</dbReference>
<keyword evidence="7 10" id="KW-0863">Zinc-finger</keyword>
<dbReference type="EMBL" id="OV121133">
    <property type="protein sequence ID" value="CAH0550435.1"/>
    <property type="molecule type" value="Genomic_DNA"/>
</dbReference>
<protein>
    <recommendedName>
        <fullName evidence="4">RING-type E3 ubiquitin transferase</fullName>
        <ecNumber evidence="4">2.3.2.27</ecNumber>
    </recommendedName>
</protein>
<dbReference type="Gene3D" id="3.30.40.10">
    <property type="entry name" value="Zinc/RING finger domain, C3HC4 (zinc finger)"/>
    <property type="match status" value="2"/>
</dbReference>
<dbReference type="GO" id="GO:0031624">
    <property type="term" value="F:ubiquitin conjugating enzyme binding"/>
    <property type="evidence" value="ECO:0007669"/>
    <property type="project" value="TreeGrafter"/>
</dbReference>
<keyword evidence="5" id="KW-0808">Transferase</keyword>
<feature type="domain" description="SIAH-type" evidence="13">
    <location>
        <begin position="224"/>
        <end position="281"/>
    </location>
</feature>
<keyword evidence="6" id="KW-0479">Metal-binding</keyword>